<dbReference type="Pfam" id="PF14384">
    <property type="entry name" value="BrnA_antitoxin"/>
    <property type="match status" value="1"/>
</dbReference>
<name>A0A450T2B3_9GAMM</name>
<accession>A0A450T2B3</accession>
<sequence>MKDGAMRDSHDFSQSAKNSYTKRIKKQITIRLDEETIDYFKDMAEEKAIPYQSLINLYLRDCARKHRQIEIDWR</sequence>
<dbReference type="AlphaFoldDB" id="A0A450T2B3"/>
<feature type="compositionally biased region" description="Basic and acidic residues" evidence="1">
    <location>
        <begin position="1"/>
        <end position="11"/>
    </location>
</feature>
<organism evidence="2">
    <name type="scientific">Candidatus Kentrum sp. DK</name>
    <dbReference type="NCBI Taxonomy" id="2126562"/>
    <lineage>
        <taxon>Bacteria</taxon>
        <taxon>Pseudomonadati</taxon>
        <taxon>Pseudomonadota</taxon>
        <taxon>Gammaproteobacteria</taxon>
        <taxon>Candidatus Kentrum</taxon>
    </lineage>
</organism>
<reference evidence="2" key="1">
    <citation type="submission" date="2019-02" db="EMBL/GenBank/DDBJ databases">
        <authorList>
            <person name="Gruber-Vodicka R. H."/>
            <person name="Seah K. B. B."/>
        </authorList>
    </citation>
    <scope>NUCLEOTIDE SEQUENCE</scope>
    <source>
        <strain evidence="2">BECK_DK47</strain>
    </source>
</reference>
<gene>
    <name evidence="2" type="ORF">BECKDK2373B_GA0170837_109410</name>
</gene>
<feature type="region of interest" description="Disordered" evidence="1">
    <location>
        <begin position="1"/>
        <end position="21"/>
    </location>
</feature>
<protein>
    <submittedName>
        <fullName evidence="2">BrnA antitoxin of type II toxin-antitoxin system</fullName>
    </submittedName>
</protein>
<dbReference type="InterPro" id="IPR025528">
    <property type="entry name" value="BrnA_antitoxin"/>
</dbReference>
<dbReference type="EMBL" id="CAADEX010000094">
    <property type="protein sequence ID" value="VFJ60666.1"/>
    <property type="molecule type" value="Genomic_DNA"/>
</dbReference>
<proteinExistence type="predicted"/>
<evidence type="ECO:0000313" key="2">
    <source>
        <dbReference type="EMBL" id="VFJ60666.1"/>
    </source>
</evidence>
<evidence type="ECO:0000256" key="1">
    <source>
        <dbReference type="SAM" id="MobiDB-lite"/>
    </source>
</evidence>